<feature type="region of interest" description="Disordered" evidence="1">
    <location>
        <begin position="32"/>
        <end position="59"/>
    </location>
</feature>
<accession>A0A809X9Z0</accession>
<evidence type="ECO:0000313" key="5">
    <source>
        <dbReference type="EMBL" id="BCE93547.1"/>
    </source>
</evidence>
<dbReference type="EMBL" id="AP023094">
    <property type="protein sequence ID" value="BCE50039.1"/>
    <property type="molecule type" value="Genomic_DNA"/>
</dbReference>
<feature type="compositionally biased region" description="Basic and acidic residues" evidence="1">
    <location>
        <begin position="43"/>
        <end position="59"/>
    </location>
</feature>
<evidence type="ECO:0000313" key="2">
    <source>
        <dbReference type="EMBL" id="BCE23779.1"/>
    </source>
</evidence>
<name>A0A809X9Z0_9BRAD</name>
<evidence type="ECO:0000256" key="1">
    <source>
        <dbReference type="SAM" id="MobiDB-lite"/>
    </source>
</evidence>
<dbReference type="EMBL" id="AP023097">
    <property type="protein sequence ID" value="BCE76125.1"/>
    <property type="molecule type" value="Genomic_DNA"/>
</dbReference>
<proteinExistence type="predicted"/>
<dbReference type="EMBL" id="AP023099">
    <property type="protein sequence ID" value="BCE93547.1"/>
    <property type="molecule type" value="Genomic_DNA"/>
</dbReference>
<reference evidence="2" key="1">
    <citation type="submission" date="2020-05" db="EMBL/GenBank/DDBJ databases">
        <title>Complete genome sequence of Bradyrhizobium diazoefficiens XF1 isolated from soybean nodule.</title>
        <authorList>
            <person name="Noda R."/>
            <person name="Kakizaki K."/>
            <person name="Minamisawa K."/>
        </authorList>
    </citation>
    <scope>NUCLEOTIDE SEQUENCE</scope>
    <source>
        <strain evidence="2">XF1</strain>
    </source>
</reference>
<gene>
    <name evidence="5" type="ORF">XF10B_63450</name>
    <name evidence="2" type="ORF">XF1B_64600</name>
    <name evidence="3" type="ORF">XF4B_63880</name>
    <name evidence="4" type="ORF">XF8B_62360</name>
</gene>
<dbReference type="AlphaFoldDB" id="A0A809X9Z0"/>
<reference evidence="3" key="3">
    <citation type="submission" date="2020-05" db="EMBL/GenBank/DDBJ databases">
        <title>Complete genome sequence of Bradyrhizobium diazoefficiens XF4 isolated from soybean nodule.</title>
        <authorList>
            <person name="Noda R."/>
            <person name="Kakizaki K."/>
            <person name="Minamisawa K."/>
        </authorList>
    </citation>
    <scope>NUCLEOTIDE SEQUENCE</scope>
    <source>
        <strain evidence="3">XF4</strain>
    </source>
</reference>
<evidence type="ECO:0000313" key="3">
    <source>
        <dbReference type="EMBL" id="BCE50039.1"/>
    </source>
</evidence>
<reference evidence="4" key="4">
    <citation type="submission" date="2020-05" db="EMBL/GenBank/DDBJ databases">
        <title>Complete genome sequence of Bradyrhizobium diazoefficiens XF8 isolated from soybean nodule.</title>
        <authorList>
            <person name="Noda R."/>
            <person name="Kakizaki K."/>
            <person name="Minamisawa K."/>
        </authorList>
    </citation>
    <scope>NUCLEOTIDE SEQUENCE</scope>
    <source>
        <strain evidence="4">XF8</strain>
    </source>
</reference>
<evidence type="ECO:0000313" key="4">
    <source>
        <dbReference type="EMBL" id="BCE76125.1"/>
    </source>
</evidence>
<protein>
    <submittedName>
        <fullName evidence="2">Uncharacterized protein</fullName>
    </submittedName>
</protein>
<dbReference type="EMBL" id="AP023091">
    <property type="protein sequence ID" value="BCE23779.1"/>
    <property type="molecule type" value="Genomic_DNA"/>
</dbReference>
<reference evidence="5" key="2">
    <citation type="submission" date="2020-05" db="EMBL/GenBank/DDBJ databases">
        <title>Complete genome sequence of Bradyrhizobium diazoefficiens XF10 isolated from soybean nodule.</title>
        <authorList>
            <person name="Noda R."/>
            <person name="Kakizaki K."/>
            <person name="Minamisawa K."/>
        </authorList>
    </citation>
    <scope>NUCLEOTIDE SEQUENCE</scope>
    <source>
        <strain evidence="5">XF10</strain>
    </source>
</reference>
<sequence>MPHFGQKAKPLWTSKPQQEQFMGQDLAEAAMVQSPGPAGRAQEPGKHGLVAREEQAVVG</sequence>
<organism evidence="2">
    <name type="scientific">Bradyrhizobium diazoefficiens</name>
    <dbReference type="NCBI Taxonomy" id="1355477"/>
    <lineage>
        <taxon>Bacteria</taxon>
        <taxon>Pseudomonadati</taxon>
        <taxon>Pseudomonadota</taxon>
        <taxon>Alphaproteobacteria</taxon>
        <taxon>Hyphomicrobiales</taxon>
        <taxon>Nitrobacteraceae</taxon>
        <taxon>Bradyrhizobium</taxon>
    </lineage>
</organism>